<dbReference type="EMBL" id="CP000384">
    <property type="protein sequence ID" value="ABG09104.1"/>
    <property type="molecule type" value="Genomic_DNA"/>
</dbReference>
<evidence type="ECO:0000256" key="1">
    <source>
        <dbReference type="SAM" id="Phobius"/>
    </source>
</evidence>
<organism evidence="2">
    <name type="scientific">Mycobacterium sp. (strain MCS)</name>
    <dbReference type="NCBI Taxonomy" id="164756"/>
    <lineage>
        <taxon>Bacteria</taxon>
        <taxon>Bacillati</taxon>
        <taxon>Actinomycetota</taxon>
        <taxon>Actinomycetes</taxon>
        <taxon>Mycobacteriales</taxon>
        <taxon>Mycobacteriaceae</taxon>
        <taxon>Mycobacterium</taxon>
    </lineage>
</organism>
<protein>
    <recommendedName>
        <fullName evidence="3">DUF4239 domain-containing protein</fullName>
    </recommendedName>
</protein>
<evidence type="ECO:0000313" key="2">
    <source>
        <dbReference type="EMBL" id="ABG09104.1"/>
    </source>
</evidence>
<accession>A0A5Q5BL57</accession>
<name>A0A5Q5BL57_MYCSS</name>
<reference evidence="2" key="1">
    <citation type="submission" date="2006-06" db="EMBL/GenBank/DDBJ databases">
        <title>Complete sequence of chromosome of Mycobacterium sp. MCS.</title>
        <authorList>
            <consortium name="US DOE Joint Genome Institute"/>
            <person name="Copeland A."/>
            <person name="Lucas S."/>
            <person name="Lapidus A."/>
            <person name="Barry K."/>
            <person name="Detter J.C."/>
            <person name="Glavina del Rio T."/>
            <person name="Hammon N."/>
            <person name="Israni S."/>
            <person name="Dalin E."/>
            <person name="Tice H."/>
            <person name="Pitluck S."/>
            <person name="Martinez M."/>
            <person name="Schmutz J."/>
            <person name="Larimer F."/>
            <person name="Land M."/>
            <person name="Hauser L."/>
            <person name="Kyrpides N."/>
            <person name="Kim E."/>
            <person name="Miller C.D."/>
            <person name="Hughes J.E."/>
            <person name="Anderson A.J."/>
            <person name="Sims R.C."/>
            <person name="Richardson P."/>
        </authorList>
    </citation>
    <scope>NUCLEOTIDE SEQUENCE [LARGE SCALE GENOMIC DNA]</scope>
    <source>
        <strain evidence="2">MCS</strain>
    </source>
</reference>
<dbReference type="KEGG" id="mmc:Mmcs_2997"/>
<dbReference type="InterPro" id="IPR025333">
    <property type="entry name" value="DUF4239"/>
</dbReference>
<keyword evidence="1" id="KW-0812">Transmembrane</keyword>
<feature type="transmembrane region" description="Helical" evidence="1">
    <location>
        <begin position="228"/>
        <end position="246"/>
    </location>
</feature>
<feature type="transmembrane region" description="Helical" evidence="1">
    <location>
        <begin position="199"/>
        <end position="221"/>
    </location>
</feature>
<sequence length="275" mass="29934">MIGPDEWGCPLSLWLVSHLPSWLLLLVLITVTSGTAVAVQAIVRRRFATHLRSDEHNDVTKFAFGVIGFVFAFFIGFVVSATWGQINSADGRARAEGAAGAQLARDLQVFDEPDRDRIRQSLLAYHQAAITEWNEATEGRSLPAADDALNRVYLAYEQVEARTDAQKALLSASFSNLSDMNKARSERVLQARTDTGPPWSLWAVILLTSSLLLGCAIIYGVESAASHYTMVAILGVLVGAQLFLVLELSHPFVGEVATSSEPLKQVVRVLQSNPG</sequence>
<proteinExistence type="predicted"/>
<feature type="transmembrane region" description="Helical" evidence="1">
    <location>
        <begin position="62"/>
        <end position="83"/>
    </location>
</feature>
<feature type="transmembrane region" description="Helical" evidence="1">
    <location>
        <begin position="22"/>
        <end position="42"/>
    </location>
</feature>
<keyword evidence="1" id="KW-1133">Transmembrane helix</keyword>
<dbReference type="AlphaFoldDB" id="A0A5Q5BL57"/>
<gene>
    <name evidence="2" type="ordered locus">Mmcs_2997</name>
</gene>
<dbReference type="Pfam" id="PF14023">
    <property type="entry name" value="Bestrophin-like"/>
    <property type="match status" value="1"/>
</dbReference>
<evidence type="ECO:0008006" key="3">
    <source>
        <dbReference type="Google" id="ProtNLM"/>
    </source>
</evidence>
<keyword evidence="1" id="KW-0472">Membrane</keyword>